<evidence type="ECO:0000313" key="1">
    <source>
        <dbReference type="EMBL" id="PYG90404.1"/>
    </source>
</evidence>
<dbReference type="GO" id="GO:0045892">
    <property type="term" value="P:negative regulation of DNA-templated transcription"/>
    <property type="evidence" value="ECO:0007669"/>
    <property type="project" value="UniProtKB-ARBA"/>
</dbReference>
<dbReference type="GO" id="GO:0046872">
    <property type="term" value="F:metal ion binding"/>
    <property type="evidence" value="ECO:0007669"/>
    <property type="project" value="InterPro"/>
</dbReference>
<accession>A0A318XS86</accession>
<protein>
    <submittedName>
        <fullName evidence="1">DNA-binding FrmR family transcriptional regulator</fullName>
    </submittedName>
</protein>
<dbReference type="InterPro" id="IPR038390">
    <property type="entry name" value="Metal_Tscrpt_repr_sf"/>
</dbReference>
<organism evidence="1 2">
    <name type="scientific">Ruminiclostridium sufflavum DSM 19573</name>
    <dbReference type="NCBI Taxonomy" id="1121337"/>
    <lineage>
        <taxon>Bacteria</taxon>
        <taxon>Bacillati</taxon>
        <taxon>Bacillota</taxon>
        <taxon>Clostridia</taxon>
        <taxon>Eubacteriales</taxon>
        <taxon>Oscillospiraceae</taxon>
        <taxon>Ruminiclostridium</taxon>
    </lineage>
</organism>
<gene>
    <name evidence="1" type="ORF">LY28_00287</name>
</gene>
<dbReference type="PANTHER" id="PTHR33677">
    <property type="entry name" value="TRANSCRIPTIONAL REPRESSOR FRMR-RELATED"/>
    <property type="match status" value="1"/>
</dbReference>
<dbReference type="RefSeq" id="WP_110460375.1">
    <property type="nucleotide sequence ID" value="NZ_QKMR01000001.1"/>
</dbReference>
<name>A0A318XS86_9FIRM</name>
<dbReference type="Pfam" id="PF02583">
    <property type="entry name" value="Trns_repr_metal"/>
    <property type="match status" value="1"/>
</dbReference>
<dbReference type="OrthoDB" id="9811244at2"/>
<dbReference type="PANTHER" id="PTHR33677:SF3">
    <property type="entry name" value="COPPER-SENSING TRANSCRIPTIONAL REPRESSOR RICR"/>
    <property type="match status" value="1"/>
</dbReference>
<dbReference type="Gene3D" id="1.20.58.1000">
    <property type="entry name" value="Metal-sensitive repressor, helix protomer"/>
    <property type="match status" value="1"/>
</dbReference>
<keyword evidence="2" id="KW-1185">Reference proteome</keyword>
<dbReference type="EMBL" id="QKMR01000001">
    <property type="protein sequence ID" value="PYG90404.1"/>
    <property type="molecule type" value="Genomic_DNA"/>
</dbReference>
<reference evidence="1 2" key="1">
    <citation type="submission" date="2018-06" db="EMBL/GenBank/DDBJ databases">
        <title>Genomic Encyclopedia of Type Strains, Phase I: the one thousand microbial genomes (KMG-I) project.</title>
        <authorList>
            <person name="Kyrpides N."/>
        </authorList>
    </citation>
    <scope>NUCLEOTIDE SEQUENCE [LARGE SCALE GENOMIC DNA]</scope>
    <source>
        <strain evidence="1 2">DSM 19573</strain>
    </source>
</reference>
<proteinExistence type="predicted"/>
<dbReference type="AlphaFoldDB" id="A0A318XS86"/>
<dbReference type="InterPro" id="IPR003735">
    <property type="entry name" value="Metal_Tscrpt_repr"/>
</dbReference>
<dbReference type="GO" id="GO:0003677">
    <property type="term" value="F:DNA binding"/>
    <property type="evidence" value="ECO:0007669"/>
    <property type="project" value="UniProtKB-KW"/>
</dbReference>
<comment type="caution">
    <text evidence="1">The sequence shown here is derived from an EMBL/GenBank/DDBJ whole genome shotgun (WGS) entry which is preliminary data.</text>
</comment>
<evidence type="ECO:0000313" key="2">
    <source>
        <dbReference type="Proteomes" id="UP000248132"/>
    </source>
</evidence>
<keyword evidence="1" id="KW-0238">DNA-binding</keyword>
<dbReference type="Proteomes" id="UP000248132">
    <property type="component" value="Unassembled WGS sequence"/>
</dbReference>
<sequence length="88" mass="9832">MTHCQDVKAVCNRLSKIEGHVKGIKKMVEERKPCEDILIQIAAIEAAIHKVGQIVLENHLEGCVIDGIKEGKEQETLQKLKSALNKFI</sequence>